<proteinExistence type="predicted"/>
<dbReference type="SUPFAM" id="SSF53448">
    <property type="entry name" value="Nucleotide-diphospho-sugar transferases"/>
    <property type="match status" value="1"/>
</dbReference>
<dbReference type="CDD" id="cd02518">
    <property type="entry name" value="GT2_SpsF"/>
    <property type="match status" value="1"/>
</dbReference>
<name>A0A7G7GFC8_9BACT</name>
<dbReference type="Gene3D" id="3.90.550.10">
    <property type="entry name" value="Spore Coat Polysaccharide Biosynthesis Protein SpsA, Chain A"/>
    <property type="match status" value="1"/>
</dbReference>
<dbReference type="InterPro" id="IPR029044">
    <property type="entry name" value="Nucleotide-diphossugar_trans"/>
</dbReference>
<keyword evidence="1" id="KW-0808">Transferase</keyword>
<evidence type="ECO:0000313" key="1">
    <source>
        <dbReference type="EMBL" id="QNF35862.1"/>
    </source>
</evidence>
<sequence length="226" mass="25626">MTSTRLPGKVLLPVKEQPLLKYHTDRLRQSGYPVFLTTTTNATDEALVQFARMEGLDFYRGDENNVLSRYYETALAYNLDIIVRVTSDCPLIDGNLIKSGVQQYLQKADDRLYLSNTVVRTFPRGLDFEIFSFVLLQEAAKAATEAFQKEHVTPYIKTHASNADIINPVDASNFRITVDTPEDFDLVKVLIEKFAADKLGYTSIIHLLQNNPELAQINAHIEQKKI</sequence>
<gene>
    <name evidence="1" type="ORF">HUW51_16225</name>
</gene>
<dbReference type="EMBL" id="CP055156">
    <property type="protein sequence ID" value="QNF35862.1"/>
    <property type="molecule type" value="Genomic_DNA"/>
</dbReference>
<keyword evidence="2" id="KW-1185">Reference proteome</keyword>
<dbReference type="InterPro" id="IPR003329">
    <property type="entry name" value="Cytidylyl_trans"/>
</dbReference>
<accession>A0A7G7GFC8</accession>
<dbReference type="Proteomes" id="UP000515237">
    <property type="component" value="Chromosome"/>
</dbReference>
<protein>
    <submittedName>
        <fullName evidence="1">Glycosyltransferase family protein</fullName>
    </submittedName>
</protein>
<organism evidence="1 2">
    <name type="scientific">Adhaeribacter swui</name>
    <dbReference type="NCBI Taxonomy" id="2086471"/>
    <lineage>
        <taxon>Bacteria</taxon>
        <taxon>Pseudomonadati</taxon>
        <taxon>Bacteroidota</taxon>
        <taxon>Cytophagia</taxon>
        <taxon>Cytophagales</taxon>
        <taxon>Hymenobacteraceae</taxon>
        <taxon>Adhaeribacter</taxon>
    </lineage>
</organism>
<dbReference type="Pfam" id="PF02348">
    <property type="entry name" value="CTP_transf_3"/>
    <property type="match status" value="1"/>
</dbReference>
<dbReference type="GO" id="GO:0005829">
    <property type="term" value="C:cytosol"/>
    <property type="evidence" value="ECO:0007669"/>
    <property type="project" value="TreeGrafter"/>
</dbReference>
<dbReference type="PANTHER" id="PTHR42866:SF1">
    <property type="entry name" value="SPORE COAT POLYSACCHARIDE BIOSYNTHESIS PROTEIN SPSF"/>
    <property type="match status" value="1"/>
</dbReference>
<reference evidence="1 2" key="1">
    <citation type="journal article" date="2018" name="Int. J. Syst. Evol. Microbiol.">
        <title>Adhaeribacter swui sp. nov., isolated from wet mud.</title>
        <authorList>
            <person name="Kim D.U."/>
            <person name="Kim K.W."/>
            <person name="Kang M.S."/>
            <person name="Kim J.Y."/>
            <person name="Jang J.H."/>
            <person name="Kim M.K."/>
        </authorList>
    </citation>
    <scope>NUCLEOTIDE SEQUENCE [LARGE SCALE GENOMIC DNA]</scope>
    <source>
        <strain evidence="1 2">KCTC 52873</strain>
    </source>
</reference>
<dbReference type="GO" id="GO:0016740">
    <property type="term" value="F:transferase activity"/>
    <property type="evidence" value="ECO:0007669"/>
    <property type="project" value="UniProtKB-KW"/>
</dbReference>
<dbReference type="AlphaFoldDB" id="A0A7G7GFC8"/>
<dbReference type="PANTHER" id="PTHR42866">
    <property type="entry name" value="3-DEOXY-MANNO-OCTULOSONATE CYTIDYLYLTRANSFERASE"/>
    <property type="match status" value="1"/>
</dbReference>
<evidence type="ECO:0000313" key="2">
    <source>
        <dbReference type="Proteomes" id="UP000515237"/>
    </source>
</evidence>
<dbReference type="KEGG" id="aswu:HUW51_16225"/>